<dbReference type="Gene3D" id="1.10.3730.20">
    <property type="match status" value="1"/>
</dbReference>
<evidence type="ECO:0000313" key="4">
    <source>
        <dbReference type="Proteomes" id="UP000254925"/>
    </source>
</evidence>
<dbReference type="InterPro" id="IPR000620">
    <property type="entry name" value="EamA_dom"/>
</dbReference>
<proteinExistence type="predicted"/>
<keyword evidence="4" id="KW-1185">Reference proteome</keyword>
<dbReference type="GO" id="GO:0016020">
    <property type="term" value="C:membrane"/>
    <property type="evidence" value="ECO:0007669"/>
    <property type="project" value="InterPro"/>
</dbReference>
<dbReference type="AlphaFoldDB" id="A0A370HTX6"/>
<keyword evidence="1" id="KW-0472">Membrane</keyword>
<name>A0A370HTX6_9HYPH</name>
<keyword evidence="1" id="KW-0812">Transmembrane</keyword>
<organism evidence="3 4">
    <name type="scientific">Microvirga subterranea</name>
    <dbReference type="NCBI Taxonomy" id="186651"/>
    <lineage>
        <taxon>Bacteria</taxon>
        <taxon>Pseudomonadati</taxon>
        <taxon>Pseudomonadota</taxon>
        <taxon>Alphaproteobacteria</taxon>
        <taxon>Hyphomicrobiales</taxon>
        <taxon>Methylobacteriaceae</taxon>
        <taxon>Microvirga</taxon>
    </lineage>
</organism>
<dbReference type="InterPro" id="IPR037185">
    <property type="entry name" value="EmrE-like"/>
</dbReference>
<feature type="transmembrane region" description="Helical" evidence="1">
    <location>
        <begin position="281"/>
        <end position="298"/>
    </location>
</feature>
<comment type="caution">
    <text evidence="3">The sequence shown here is derived from an EMBL/GenBank/DDBJ whole genome shotgun (WGS) entry which is preliminary data.</text>
</comment>
<feature type="transmembrane region" description="Helical" evidence="1">
    <location>
        <begin position="112"/>
        <end position="141"/>
    </location>
</feature>
<evidence type="ECO:0000256" key="1">
    <source>
        <dbReference type="SAM" id="Phobius"/>
    </source>
</evidence>
<feature type="transmembrane region" description="Helical" evidence="1">
    <location>
        <begin position="41"/>
        <end position="59"/>
    </location>
</feature>
<feature type="domain" description="EamA" evidence="2">
    <location>
        <begin position="10"/>
        <end position="143"/>
    </location>
</feature>
<feature type="transmembrane region" description="Helical" evidence="1">
    <location>
        <begin position="153"/>
        <end position="175"/>
    </location>
</feature>
<feature type="transmembrane region" description="Helical" evidence="1">
    <location>
        <begin position="187"/>
        <end position="210"/>
    </location>
</feature>
<dbReference type="SUPFAM" id="SSF103481">
    <property type="entry name" value="Multidrug resistance efflux transporter EmrE"/>
    <property type="match status" value="2"/>
</dbReference>
<dbReference type="Proteomes" id="UP000254925">
    <property type="component" value="Unassembled WGS sequence"/>
</dbReference>
<feature type="transmembrane region" description="Helical" evidence="1">
    <location>
        <begin position="71"/>
        <end position="92"/>
    </location>
</feature>
<keyword evidence="1" id="KW-1133">Transmembrane helix</keyword>
<reference evidence="3 4" key="1">
    <citation type="submission" date="2018-07" db="EMBL/GenBank/DDBJ databases">
        <title>Genomic Encyclopedia of Type Strains, Phase IV (KMG-IV): sequencing the most valuable type-strain genomes for metagenomic binning, comparative biology and taxonomic classification.</title>
        <authorList>
            <person name="Goeker M."/>
        </authorList>
    </citation>
    <scope>NUCLEOTIDE SEQUENCE [LARGE SCALE GENOMIC DNA]</scope>
    <source>
        <strain evidence="3 4">DSM 14364</strain>
    </source>
</reference>
<dbReference type="EMBL" id="QQBB01000001">
    <property type="protein sequence ID" value="RDI61968.1"/>
    <property type="molecule type" value="Genomic_DNA"/>
</dbReference>
<evidence type="ECO:0000259" key="2">
    <source>
        <dbReference type="Pfam" id="PF00892"/>
    </source>
</evidence>
<evidence type="ECO:0000313" key="3">
    <source>
        <dbReference type="EMBL" id="RDI61968.1"/>
    </source>
</evidence>
<sequence length="300" mass="31192">MNLSLLWIPVTLAAAAAQTGRNATQRRLTEQIGTVGATQVRFLYGFPFALLALAGVRLVSGEGVPAPNATFLLYVLGGAATQILATALMLSAMRERAFSVVTAYTKTEPVQVALFGLVLLGDPLTPPVALAILVATAGVVLMSVKPGTSLTSAGVRPVAAGVAAGAFFALAAIGFRGAILSLPEGSFVIRATTTLAWGLGLQTAILLVWLGLFDRRALLASFAAWRPSLGAGFLGALASQFWFIGFALTTAANVRTLALVEVLMAQAVSHRFMAQTTTRRELVGMALILGGVAFLLLSQH</sequence>
<dbReference type="Pfam" id="PF00892">
    <property type="entry name" value="EamA"/>
    <property type="match status" value="1"/>
</dbReference>
<feature type="transmembrane region" description="Helical" evidence="1">
    <location>
        <begin position="217"/>
        <end position="235"/>
    </location>
</feature>
<gene>
    <name evidence="3" type="ORF">DES45_101228</name>
</gene>
<accession>A0A370HTX6</accession>
<dbReference type="OrthoDB" id="5243804at2"/>
<dbReference type="RefSeq" id="WP_114768134.1">
    <property type="nucleotide sequence ID" value="NZ_QQBB01000001.1"/>
</dbReference>
<protein>
    <submittedName>
        <fullName evidence="3">EamA-like transporter family protein</fullName>
    </submittedName>
</protein>